<accession>A0A8J6PMW0</accession>
<dbReference type="RefSeq" id="WP_188165706.1">
    <property type="nucleotide sequence ID" value="NZ_JACVVX010000005.1"/>
</dbReference>
<dbReference type="Pfam" id="PF04314">
    <property type="entry name" value="PCuAC"/>
    <property type="match status" value="1"/>
</dbReference>
<keyword evidence="1" id="KW-0812">Transmembrane</keyword>
<keyword evidence="3" id="KW-1185">Reference proteome</keyword>
<dbReference type="Gene3D" id="2.60.40.1890">
    <property type="entry name" value="PCu(A)C copper chaperone"/>
    <property type="match status" value="1"/>
</dbReference>
<gene>
    <name evidence="2" type="ORF">ICI42_16580</name>
</gene>
<evidence type="ECO:0000256" key="1">
    <source>
        <dbReference type="SAM" id="Phobius"/>
    </source>
</evidence>
<reference evidence="2" key="1">
    <citation type="submission" date="2020-09" db="EMBL/GenBank/DDBJ databases">
        <title>Genome seq and assembly of Tianweitania sp.</title>
        <authorList>
            <person name="Chhetri G."/>
        </authorList>
    </citation>
    <scope>NUCLEOTIDE SEQUENCE</scope>
    <source>
        <strain evidence="2">Rool2</strain>
    </source>
</reference>
<sequence>MLSSFRRAARPSASATFLHRFRSLEERIGVVGFTLMLVVAMAQPLWAHGFKIGSLEIAHPWSRATPAGAKVATGYLVIKNHGTEADRLVSATGEIAGKTEIHEMAVDANGVMTMRPLSAGLEIPAGGQAELKPGSFHMMFMDLKRPAEEGVKFKGTLTFEKAGTVDVEFAVDAMGGAADDHSGHGG</sequence>
<keyword evidence="1" id="KW-0472">Membrane</keyword>
<dbReference type="EMBL" id="JACVVX010000005">
    <property type="protein sequence ID" value="MBD0416271.1"/>
    <property type="molecule type" value="Genomic_DNA"/>
</dbReference>
<feature type="transmembrane region" description="Helical" evidence="1">
    <location>
        <begin position="28"/>
        <end position="46"/>
    </location>
</feature>
<dbReference type="Proteomes" id="UP000643405">
    <property type="component" value="Unassembled WGS sequence"/>
</dbReference>
<dbReference type="InterPro" id="IPR007410">
    <property type="entry name" value="LpqE-like"/>
</dbReference>
<dbReference type="PANTHER" id="PTHR36302:SF1">
    <property type="entry name" value="COPPER CHAPERONE PCU(A)C"/>
    <property type="match status" value="1"/>
</dbReference>
<evidence type="ECO:0000313" key="3">
    <source>
        <dbReference type="Proteomes" id="UP000643405"/>
    </source>
</evidence>
<dbReference type="SUPFAM" id="SSF110087">
    <property type="entry name" value="DR1885-like metal-binding protein"/>
    <property type="match status" value="1"/>
</dbReference>
<protein>
    <submittedName>
        <fullName evidence="2">Copper chaperone PCu(A)C</fullName>
    </submittedName>
</protein>
<comment type="caution">
    <text evidence="2">The sequence shown here is derived from an EMBL/GenBank/DDBJ whole genome shotgun (WGS) entry which is preliminary data.</text>
</comment>
<dbReference type="PANTHER" id="PTHR36302">
    <property type="entry name" value="BLR7088 PROTEIN"/>
    <property type="match status" value="1"/>
</dbReference>
<evidence type="ECO:0000313" key="2">
    <source>
        <dbReference type="EMBL" id="MBD0416271.1"/>
    </source>
</evidence>
<dbReference type="InterPro" id="IPR058248">
    <property type="entry name" value="Lxx211020-like"/>
</dbReference>
<organism evidence="2 3">
    <name type="scientific">Oryzicola mucosus</name>
    <dbReference type="NCBI Taxonomy" id="2767425"/>
    <lineage>
        <taxon>Bacteria</taxon>
        <taxon>Pseudomonadati</taxon>
        <taxon>Pseudomonadota</taxon>
        <taxon>Alphaproteobacteria</taxon>
        <taxon>Hyphomicrobiales</taxon>
        <taxon>Phyllobacteriaceae</taxon>
        <taxon>Oryzicola</taxon>
    </lineage>
</organism>
<name>A0A8J6PMW0_9HYPH</name>
<dbReference type="InterPro" id="IPR036182">
    <property type="entry name" value="PCuAC_sf"/>
</dbReference>
<dbReference type="AlphaFoldDB" id="A0A8J6PMW0"/>
<proteinExistence type="predicted"/>
<keyword evidence="1" id="KW-1133">Transmembrane helix</keyword>